<proteinExistence type="predicted"/>
<organism evidence="3 4">
    <name type="scientific">Chrysophaeum taylorii</name>
    <dbReference type="NCBI Taxonomy" id="2483200"/>
    <lineage>
        <taxon>Eukaryota</taxon>
        <taxon>Sar</taxon>
        <taxon>Stramenopiles</taxon>
        <taxon>Ochrophyta</taxon>
        <taxon>Pelagophyceae</taxon>
        <taxon>Pelagomonadales</taxon>
        <taxon>Pelagomonadaceae</taxon>
        <taxon>Chrysophaeum</taxon>
    </lineage>
</organism>
<dbReference type="PANTHER" id="PTHR36838:SF3">
    <property type="entry name" value="TRANSPORTER AUXIN EFFLUX CARRIER EC FAMILY"/>
    <property type="match status" value="1"/>
</dbReference>
<keyword evidence="2" id="KW-0812">Transmembrane</keyword>
<gene>
    <name evidence="3" type="ORF">CTAYLR_007560</name>
</gene>
<evidence type="ECO:0000256" key="2">
    <source>
        <dbReference type="SAM" id="Phobius"/>
    </source>
</evidence>
<evidence type="ECO:0000256" key="1">
    <source>
        <dbReference type="ARBA" id="ARBA00022448"/>
    </source>
</evidence>
<dbReference type="Proteomes" id="UP001230188">
    <property type="component" value="Unassembled WGS sequence"/>
</dbReference>
<feature type="transmembrane region" description="Helical" evidence="2">
    <location>
        <begin position="238"/>
        <end position="265"/>
    </location>
</feature>
<dbReference type="PANTHER" id="PTHR36838">
    <property type="entry name" value="AUXIN EFFLUX CARRIER FAMILY PROTEIN"/>
    <property type="match status" value="1"/>
</dbReference>
<accession>A0AAD7U6R9</accession>
<sequence>MFESVGLQKALSFMFMAVVGRLVKKRFTAEHVAGIQRLILDVMLPCMIFKSLCSIQVSAGLLKWPALGVAFAAWQLGTAFVFCRLSLARGTARRTAILQLATAAPGLSAMVFVKEFVGEEAAGMAALFDLPTKVYLIFGLPRLLALAGDGENGEVSQAKKKKQSALLDPLNVAIAAGLAMAATRTKFAALSFVGRGVTALADAQTPVLFVLIGMKLKVSGATPAVCLALLAVRQAANYAFFLLASAIAGGDLALLLACQAAVSVIGWSQMHKIKEAGVKGYDTAFAFDVVGFSMPLAMGLQTMACLQDPKAAVATMAPYGAPALLGLGATALVALQPSLRESRAWAEHPRAD</sequence>
<dbReference type="EMBL" id="JAQMWT010000677">
    <property type="protein sequence ID" value="KAJ8598312.1"/>
    <property type="molecule type" value="Genomic_DNA"/>
</dbReference>
<keyword evidence="1" id="KW-0813">Transport</keyword>
<keyword evidence="2" id="KW-0472">Membrane</keyword>
<reference evidence="3" key="1">
    <citation type="submission" date="2023-01" db="EMBL/GenBank/DDBJ databases">
        <title>Metagenome sequencing of chrysophaentin producing Chrysophaeum taylorii.</title>
        <authorList>
            <person name="Davison J."/>
            <person name="Bewley C."/>
        </authorList>
    </citation>
    <scope>NUCLEOTIDE SEQUENCE</scope>
    <source>
        <strain evidence="3">NIES-1699</strain>
    </source>
</reference>
<name>A0AAD7U6R9_9STRA</name>
<comment type="caution">
    <text evidence="3">The sequence shown here is derived from an EMBL/GenBank/DDBJ whole genome shotgun (WGS) entry which is preliminary data.</text>
</comment>
<feature type="transmembrane region" description="Helical" evidence="2">
    <location>
        <begin position="64"/>
        <end position="83"/>
    </location>
</feature>
<evidence type="ECO:0000313" key="3">
    <source>
        <dbReference type="EMBL" id="KAJ8598312.1"/>
    </source>
</evidence>
<keyword evidence="2" id="KW-1133">Transmembrane helix</keyword>
<feature type="transmembrane region" description="Helical" evidence="2">
    <location>
        <begin position="285"/>
        <end position="304"/>
    </location>
</feature>
<feature type="transmembrane region" description="Helical" evidence="2">
    <location>
        <begin position="206"/>
        <end position="232"/>
    </location>
</feature>
<dbReference type="AlphaFoldDB" id="A0AAD7U6R9"/>
<protein>
    <submittedName>
        <fullName evidence="3">Uncharacterized protein</fullName>
    </submittedName>
</protein>
<keyword evidence="4" id="KW-1185">Reference proteome</keyword>
<evidence type="ECO:0000313" key="4">
    <source>
        <dbReference type="Proteomes" id="UP001230188"/>
    </source>
</evidence>
<feature type="transmembrane region" description="Helical" evidence="2">
    <location>
        <begin position="172"/>
        <end position="194"/>
    </location>
</feature>
<feature type="transmembrane region" description="Helical" evidence="2">
    <location>
        <begin position="316"/>
        <end position="335"/>
    </location>
</feature>